<dbReference type="Proteomes" id="UP000294200">
    <property type="component" value="Unassembled WGS sequence"/>
</dbReference>
<evidence type="ECO:0000313" key="2">
    <source>
        <dbReference type="Proteomes" id="UP000294200"/>
    </source>
</evidence>
<dbReference type="EMBL" id="MWML01000075">
    <property type="protein sequence ID" value="TCG07196.1"/>
    <property type="molecule type" value="Genomic_DNA"/>
</dbReference>
<organism evidence="1 2">
    <name type="scientific">Paraburkholderia steynii</name>
    <dbReference type="NCBI Taxonomy" id="1245441"/>
    <lineage>
        <taxon>Bacteria</taxon>
        <taxon>Pseudomonadati</taxon>
        <taxon>Pseudomonadota</taxon>
        <taxon>Betaproteobacteria</taxon>
        <taxon>Burkholderiales</taxon>
        <taxon>Burkholderiaceae</taxon>
        <taxon>Paraburkholderia</taxon>
    </lineage>
</organism>
<name>A0A4R0XA64_9BURK</name>
<evidence type="ECO:0000313" key="1">
    <source>
        <dbReference type="EMBL" id="TCG07196.1"/>
    </source>
</evidence>
<sequence length="70" mass="7002">MTTAGVVVRMPSGVEPASLNSLCTAADAEFAADVCASATAVGLGESLLPPHAARITALAESTKKLRTCLS</sequence>
<keyword evidence="2" id="KW-1185">Reference proteome</keyword>
<protein>
    <submittedName>
        <fullName evidence="1">Uncharacterized protein</fullName>
    </submittedName>
</protein>
<gene>
    <name evidence="1" type="ORF">BZM27_21145</name>
</gene>
<comment type="caution">
    <text evidence="1">The sequence shown here is derived from an EMBL/GenBank/DDBJ whole genome shotgun (WGS) entry which is preliminary data.</text>
</comment>
<accession>A0A4R0XA64</accession>
<dbReference type="AlphaFoldDB" id="A0A4R0XA64"/>
<proteinExistence type="predicted"/>
<reference evidence="1 2" key="1">
    <citation type="submission" date="2017-02" db="EMBL/GenBank/DDBJ databases">
        <title>Paraburkholderia sophoroidis sp. nov. and Paraburkholderia steynii sp. nov. rhizobial symbionts of the fynbos legume Hypocalyptus sophoroides.</title>
        <authorList>
            <person name="Steenkamp E.T."/>
            <person name="Beukes C.W."/>
            <person name="Van Zyl E."/>
            <person name="Avontuur J."/>
            <person name="Chan W.Y."/>
            <person name="Hassen A."/>
            <person name="Palmer M."/>
            <person name="Mthombeni L."/>
            <person name="Phalane F."/>
            <person name="Sereme K."/>
            <person name="Venter S.N."/>
        </authorList>
    </citation>
    <scope>NUCLEOTIDE SEQUENCE [LARGE SCALE GENOMIC DNA]</scope>
    <source>
        <strain evidence="1 2">HC1.1ba</strain>
    </source>
</reference>